<accession>T0KP95</accession>
<dbReference type="HOGENOM" id="CLU_2084678_0_0_1"/>
<dbReference type="AlphaFoldDB" id="T0KP95"/>
<evidence type="ECO:0000313" key="1">
    <source>
        <dbReference type="EMBL" id="EQB53854.1"/>
    </source>
</evidence>
<evidence type="ECO:0000313" key="2">
    <source>
        <dbReference type="Proteomes" id="UP000015530"/>
    </source>
</evidence>
<dbReference type="EMBL" id="AMYD01001296">
    <property type="protein sequence ID" value="EQB53854.1"/>
    <property type="molecule type" value="Genomic_DNA"/>
</dbReference>
<organism evidence="1 2">
    <name type="scientific">Colletotrichum gloeosporioides (strain Cg-14)</name>
    <name type="common">Anthracnose fungus</name>
    <name type="synonym">Glomerella cingulata</name>
    <dbReference type="NCBI Taxonomy" id="1237896"/>
    <lineage>
        <taxon>Eukaryota</taxon>
        <taxon>Fungi</taxon>
        <taxon>Dikarya</taxon>
        <taxon>Ascomycota</taxon>
        <taxon>Pezizomycotina</taxon>
        <taxon>Sordariomycetes</taxon>
        <taxon>Hypocreomycetidae</taxon>
        <taxon>Glomerellales</taxon>
        <taxon>Glomerellaceae</taxon>
        <taxon>Colletotrichum</taxon>
        <taxon>Colletotrichum gloeosporioides species complex</taxon>
    </lineage>
</organism>
<sequence>MAVDVQYLVPTADPSLFFLRRVSEPPLAALRCLPLRPRQYSISTITSTSTTSTTKAQFPEPVHICFRPGKPPEAFKEEPPTKHSTLIPHGNLLWTSIVVSATLTSSISTIPWTHRGT</sequence>
<reference evidence="2" key="1">
    <citation type="journal article" date="2013" name="Mol. Plant Microbe Interact.">
        <title>Global aspects of pacC regulation of pathogenicity genes in Colletotrichum gloeosporioides as revealed by transcriptome analysis.</title>
        <authorList>
            <person name="Alkan N."/>
            <person name="Meng X."/>
            <person name="Friedlander G."/>
            <person name="Reuveni E."/>
            <person name="Sukno S."/>
            <person name="Sherman A."/>
            <person name="Thon M."/>
            <person name="Fluhr R."/>
            <person name="Prusky D."/>
        </authorList>
    </citation>
    <scope>NUCLEOTIDE SEQUENCE [LARGE SCALE GENOMIC DNA]</scope>
    <source>
        <strain evidence="2">Cg-14</strain>
    </source>
</reference>
<dbReference type="Proteomes" id="UP000015530">
    <property type="component" value="Unassembled WGS sequence"/>
</dbReference>
<proteinExistence type="predicted"/>
<comment type="caution">
    <text evidence="1">The sequence shown here is derived from an EMBL/GenBank/DDBJ whole genome shotgun (WGS) entry which is preliminary data.</text>
</comment>
<name>T0KP95_COLGC</name>
<gene>
    <name evidence="1" type="ORF">CGLO_06391</name>
</gene>
<protein>
    <submittedName>
        <fullName evidence="1">Uncharacterized protein</fullName>
    </submittedName>
</protein>